<evidence type="ECO:0000313" key="1">
    <source>
        <dbReference type="EMBL" id="CAK9137885.1"/>
    </source>
</evidence>
<gene>
    <name evidence="1" type="ORF">ILEXP_LOCUS4933</name>
</gene>
<organism evidence="1 2">
    <name type="scientific">Ilex paraguariensis</name>
    <name type="common">yerba mate</name>
    <dbReference type="NCBI Taxonomy" id="185542"/>
    <lineage>
        <taxon>Eukaryota</taxon>
        <taxon>Viridiplantae</taxon>
        <taxon>Streptophyta</taxon>
        <taxon>Embryophyta</taxon>
        <taxon>Tracheophyta</taxon>
        <taxon>Spermatophyta</taxon>
        <taxon>Magnoliopsida</taxon>
        <taxon>eudicotyledons</taxon>
        <taxon>Gunneridae</taxon>
        <taxon>Pentapetalae</taxon>
        <taxon>asterids</taxon>
        <taxon>campanulids</taxon>
        <taxon>Aquifoliales</taxon>
        <taxon>Aquifoliaceae</taxon>
        <taxon>Ilex</taxon>
    </lineage>
</organism>
<keyword evidence="2" id="KW-1185">Reference proteome</keyword>
<dbReference type="EMBL" id="CAUOFW020000840">
    <property type="protein sequence ID" value="CAK9137885.1"/>
    <property type="molecule type" value="Genomic_DNA"/>
</dbReference>
<name>A0ABC8QYP2_9AQUA</name>
<protein>
    <submittedName>
        <fullName evidence="1">Uncharacterized protein</fullName>
    </submittedName>
</protein>
<dbReference type="Proteomes" id="UP001642360">
    <property type="component" value="Unassembled WGS sequence"/>
</dbReference>
<reference evidence="1 2" key="1">
    <citation type="submission" date="2024-02" db="EMBL/GenBank/DDBJ databases">
        <authorList>
            <person name="Vignale AGUSTIN F."/>
            <person name="Sosa J E."/>
            <person name="Modenutti C."/>
        </authorList>
    </citation>
    <scope>NUCLEOTIDE SEQUENCE [LARGE SCALE GENOMIC DNA]</scope>
</reference>
<dbReference type="AlphaFoldDB" id="A0ABC8QYP2"/>
<evidence type="ECO:0000313" key="2">
    <source>
        <dbReference type="Proteomes" id="UP001642360"/>
    </source>
</evidence>
<comment type="caution">
    <text evidence="1">The sequence shown here is derived from an EMBL/GenBank/DDBJ whole genome shotgun (WGS) entry which is preliminary data.</text>
</comment>
<sequence>MAIHKSLLEVTFTGVVTLRLRIHWQEHICKGIISLVGINVYLQASVHLLVVLQKDTALMEYLSVIHIVLREDISVWKGVPSTPTSSGNPRDEISRGVSSAILGAVFICVVMVENPSGGSMRR</sequence>
<proteinExistence type="predicted"/>
<accession>A0ABC8QYP2</accession>